<dbReference type="GO" id="GO:0007623">
    <property type="term" value="P:circadian rhythm"/>
    <property type="evidence" value="ECO:0007669"/>
    <property type="project" value="InterPro"/>
</dbReference>
<organism evidence="2 3">
    <name type="scientific">Cocos nucifera</name>
    <name type="common">Coconut palm</name>
    <dbReference type="NCBI Taxonomy" id="13894"/>
    <lineage>
        <taxon>Eukaryota</taxon>
        <taxon>Viridiplantae</taxon>
        <taxon>Streptophyta</taxon>
        <taxon>Embryophyta</taxon>
        <taxon>Tracheophyta</taxon>
        <taxon>Spermatophyta</taxon>
        <taxon>Magnoliopsida</taxon>
        <taxon>Liliopsida</taxon>
        <taxon>Arecaceae</taxon>
        <taxon>Arecoideae</taxon>
        <taxon>Cocoseae</taxon>
        <taxon>Attaleinae</taxon>
        <taxon>Cocos</taxon>
    </lineage>
</organism>
<feature type="compositionally biased region" description="Basic and acidic residues" evidence="1">
    <location>
        <begin position="252"/>
        <end position="271"/>
    </location>
</feature>
<dbReference type="EMBL" id="CM017884">
    <property type="protein sequence ID" value="KAG1366504.1"/>
    <property type="molecule type" value="Genomic_DNA"/>
</dbReference>
<dbReference type="InterPro" id="IPR039928">
    <property type="entry name" value="LNK"/>
</dbReference>
<keyword evidence="3" id="KW-1185">Reference proteome</keyword>
<comment type="caution">
    <text evidence="2">The sequence shown here is derived from an EMBL/GenBank/DDBJ whole genome shotgun (WGS) entry which is preliminary data.</text>
</comment>
<dbReference type="PANTHER" id="PTHR33334">
    <property type="entry name" value="PROTEIN LNK1"/>
    <property type="match status" value="1"/>
</dbReference>
<dbReference type="OrthoDB" id="618331at2759"/>
<evidence type="ECO:0000313" key="3">
    <source>
        <dbReference type="Proteomes" id="UP000797356"/>
    </source>
</evidence>
<protein>
    <submittedName>
        <fullName evidence="2">Uncharacterized protein</fullName>
    </submittedName>
</protein>
<gene>
    <name evidence="2" type="ORF">COCNU_13G002940</name>
</gene>
<reference evidence="2" key="2">
    <citation type="submission" date="2019-07" db="EMBL/GenBank/DDBJ databases">
        <authorList>
            <person name="Yang Y."/>
            <person name="Bocs S."/>
            <person name="Baudouin L."/>
        </authorList>
    </citation>
    <scope>NUCLEOTIDE SEQUENCE</scope>
    <source>
        <tissue evidence="2">Spear leaf of Hainan Tall coconut</tissue>
    </source>
</reference>
<sequence length="288" mass="32227">MSDHEIQTIVWDEFDESSHHAVPHQGGSSVNEAVALGDFLKKPQYEVGNDSGKSTSSIGYAGLALVENEETNRENDLLYHYLPDIGNFEDIDRLLSTLGTEYMERGWKGYLEEFLGQDQGNLSSVFLAQENFPKQNHFWGSDSSSYMHTFSPHARLEGSLTLHQDLFTQTTSSILYGNEYNSSSSYKIPAHVGNYFPQCMENLPVPLSEPPAMTSEEIDEKPCLGQNLCSSLTVKHLTHLDPLTSITSCQEQHHRFQQETRGDSVQKDKSLKFPATDIDSSAVKKALT</sequence>
<dbReference type="GO" id="GO:0006355">
    <property type="term" value="P:regulation of DNA-templated transcription"/>
    <property type="evidence" value="ECO:0007669"/>
    <property type="project" value="InterPro"/>
</dbReference>
<accession>A0A8K0IU85</accession>
<dbReference type="AlphaFoldDB" id="A0A8K0IU85"/>
<evidence type="ECO:0000313" key="2">
    <source>
        <dbReference type="EMBL" id="KAG1366504.1"/>
    </source>
</evidence>
<evidence type="ECO:0000256" key="1">
    <source>
        <dbReference type="SAM" id="MobiDB-lite"/>
    </source>
</evidence>
<dbReference type="PANTHER" id="PTHR33334:SF8">
    <property type="entry name" value="PROTEIN LNK1"/>
    <property type="match status" value="1"/>
</dbReference>
<name>A0A8K0IU85_COCNU</name>
<dbReference type="Proteomes" id="UP000797356">
    <property type="component" value="Chromosome 13"/>
</dbReference>
<feature type="region of interest" description="Disordered" evidence="1">
    <location>
        <begin position="252"/>
        <end position="272"/>
    </location>
</feature>
<reference evidence="2" key="1">
    <citation type="journal article" date="2017" name="Gigascience">
        <title>The genome draft of coconut (Cocos nucifera).</title>
        <authorList>
            <person name="Xiao Y."/>
            <person name="Xu P."/>
            <person name="Fan H."/>
            <person name="Baudouin L."/>
            <person name="Xia W."/>
            <person name="Bocs S."/>
            <person name="Xu J."/>
            <person name="Li Q."/>
            <person name="Guo A."/>
            <person name="Zhou L."/>
            <person name="Li J."/>
            <person name="Wu Y."/>
            <person name="Ma Z."/>
            <person name="Armero A."/>
            <person name="Issali A.E."/>
            <person name="Liu N."/>
            <person name="Peng M."/>
            <person name="Yang Y."/>
        </authorList>
    </citation>
    <scope>NUCLEOTIDE SEQUENCE</scope>
    <source>
        <tissue evidence="2">Spear leaf of Hainan Tall coconut</tissue>
    </source>
</reference>
<proteinExistence type="predicted"/>